<evidence type="ECO:0008006" key="4">
    <source>
        <dbReference type="Google" id="ProtNLM"/>
    </source>
</evidence>
<protein>
    <recommendedName>
        <fullName evidence="4">MORN repeat protein</fullName>
    </recommendedName>
</protein>
<feature type="signal peptide" evidence="1">
    <location>
        <begin position="1"/>
        <end position="21"/>
    </location>
</feature>
<evidence type="ECO:0000313" key="2">
    <source>
        <dbReference type="EMBL" id="TDO23203.1"/>
    </source>
</evidence>
<dbReference type="OrthoDB" id="946740at2"/>
<evidence type="ECO:0000256" key="1">
    <source>
        <dbReference type="SAM" id="SignalP"/>
    </source>
</evidence>
<dbReference type="Proteomes" id="UP000295499">
    <property type="component" value="Unassembled WGS sequence"/>
</dbReference>
<feature type="chain" id="PRO_5020626657" description="MORN repeat protein" evidence="1">
    <location>
        <begin position="22"/>
        <end position="194"/>
    </location>
</feature>
<keyword evidence="3" id="KW-1185">Reference proteome</keyword>
<comment type="caution">
    <text evidence="2">The sequence shown here is derived from an EMBL/GenBank/DDBJ whole genome shotgun (WGS) entry which is preliminary data.</text>
</comment>
<reference evidence="2 3" key="1">
    <citation type="submission" date="2019-03" db="EMBL/GenBank/DDBJ databases">
        <title>Genomic Encyclopedia of Archaeal and Bacterial Type Strains, Phase II (KMG-II): from individual species to whole genera.</title>
        <authorList>
            <person name="Goeker M."/>
        </authorList>
    </citation>
    <scope>NUCLEOTIDE SEQUENCE [LARGE SCALE GENOMIC DNA]</scope>
    <source>
        <strain evidence="2 3">DSM 19034</strain>
    </source>
</reference>
<gene>
    <name evidence="2" type="ORF">CLV32_2192</name>
</gene>
<keyword evidence="1" id="KW-0732">Signal</keyword>
<evidence type="ECO:0000313" key="3">
    <source>
        <dbReference type="Proteomes" id="UP000295499"/>
    </source>
</evidence>
<proteinExistence type="predicted"/>
<dbReference type="AlphaFoldDB" id="A0A4R6IM36"/>
<dbReference type="RefSeq" id="WP_133555197.1">
    <property type="nucleotide sequence ID" value="NZ_SNWM01000002.1"/>
</dbReference>
<accession>A0A4R6IM36</accession>
<organism evidence="2 3">
    <name type="scientific">Pedobacter duraquae</name>
    <dbReference type="NCBI Taxonomy" id="425511"/>
    <lineage>
        <taxon>Bacteria</taxon>
        <taxon>Pseudomonadati</taxon>
        <taxon>Bacteroidota</taxon>
        <taxon>Sphingobacteriia</taxon>
        <taxon>Sphingobacteriales</taxon>
        <taxon>Sphingobacteriaceae</taxon>
        <taxon>Pedobacter</taxon>
    </lineage>
</organism>
<sequence>MKGYRLNILAALLIGSVAAHAQNNKSADGIYHNADDFKNQKVAEELGSGDKLQTNRFFGGSQVKVVRDGQRNTLAKDDLFGYRQNGKDYRFYKNGEYQIADTAGFYLYKRNEFTAGRKGQVPQTVYYFSKSATSPLLKLTIGNLNKEYQEETNFRYALMDYFKTDAQLANYDAQLKTYQLKYIYAQHSKPAVAK</sequence>
<dbReference type="EMBL" id="SNWM01000002">
    <property type="protein sequence ID" value="TDO23203.1"/>
    <property type="molecule type" value="Genomic_DNA"/>
</dbReference>
<name>A0A4R6IM36_9SPHI</name>